<accession>A0A0B0ENL5</accession>
<evidence type="ECO:0000313" key="2">
    <source>
        <dbReference type="EMBL" id="KHE92683.1"/>
    </source>
</evidence>
<dbReference type="AlphaFoldDB" id="A0A0B0ENL5"/>
<feature type="compositionally biased region" description="Polar residues" evidence="1">
    <location>
        <begin position="326"/>
        <end position="337"/>
    </location>
</feature>
<organism evidence="2 3">
    <name type="scientific">Candidatus Scalindua brodae</name>
    <dbReference type="NCBI Taxonomy" id="237368"/>
    <lineage>
        <taxon>Bacteria</taxon>
        <taxon>Pseudomonadati</taxon>
        <taxon>Planctomycetota</taxon>
        <taxon>Candidatus Brocadiia</taxon>
        <taxon>Candidatus Brocadiales</taxon>
        <taxon>Candidatus Scalinduaceae</taxon>
        <taxon>Candidatus Scalindua</taxon>
    </lineage>
</organism>
<feature type="compositionally biased region" description="Low complexity" evidence="1">
    <location>
        <begin position="344"/>
        <end position="360"/>
    </location>
</feature>
<evidence type="ECO:0000313" key="3">
    <source>
        <dbReference type="Proteomes" id="UP000030652"/>
    </source>
</evidence>
<dbReference type="Proteomes" id="UP000030652">
    <property type="component" value="Unassembled WGS sequence"/>
</dbReference>
<feature type="compositionally biased region" description="Gly residues" evidence="1">
    <location>
        <begin position="275"/>
        <end position="286"/>
    </location>
</feature>
<protein>
    <submittedName>
        <fullName evidence="2">FecR protein</fullName>
    </submittedName>
</protein>
<dbReference type="EMBL" id="JRYO01000102">
    <property type="protein sequence ID" value="KHE92683.1"/>
    <property type="molecule type" value="Genomic_DNA"/>
</dbReference>
<comment type="caution">
    <text evidence="2">The sequence shown here is derived from an EMBL/GenBank/DDBJ whole genome shotgun (WGS) entry which is preliminary data.</text>
</comment>
<feature type="compositionally biased region" description="Low complexity" evidence="1">
    <location>
        <begin position="310"/>
        <end position="321"/>
    </location>
</feature>
<proteinExistence type="predicted"/>
<evidence type="ECO:0000256" key="1">
    <source>
        <dbReference type="SAM" id="MobiDB-lite"/>
    </source>
</evidence>
<name>A0A0B0ENL5_9BACT</name>
<gene>
    <name evidence="2" type="ORF">SCABRO_01543</name>
</gene>
<dbReference type="eggNOG" id="ENOG5033FF5">
    <property type="taxonomic scope" value="Bacteria"/>
</dbReference>
<reference evidence="2 3" key="1">
    <citation type="submission" date="2014-10" db="EMBL/GenBank/DDBJ databases">
        <title>Draft genome of anammox bacterium scalindua brodae, obtained using differential coverage binning of sequence data from two enrichment reactors.</title>
        <authorList>
            <person name="Speth D.R."/>
            <person name="Russ L."/>
            <person name="Kartal B."/>
            <person name="Op den Camp H.J."/>
            <person name="Dutilh B.E."/>
            <person name="Jetten M.S."/>
        </authorList>
    </citation>
    <scope>NUCLEOTIDE SEQUENCE [LARGE SCALE GENOMIC DNA]</scope>
    <source>
        <strain evidence="2">RU1</strain>
    </source>
</reference>
<sequence>MNKRYYIPVLLIYLIVLSSPQTVFSLEERLAVVSTFNGEVKVQHDGVWNTVVKVGNRIRNSSIYNGDTLLTMPGSDADLVFNDNTHLKVEEDTTLEISTRQITEQDRAKEGFVRNVSGTRQKVVRNINVKVGKLWANITPSKSILTEFESPTGVASVRGTTLTFAFLGGITSIDLIQGLLDFIDAVNNLAVGFDSGDALNISKTEQGGTKVDVASGAITLKTSEGTITVGDGATLNVEVNPDTGAITVVSSEGNVAITRSDGTTTPVGVGDNLGATGGDGDNGNGQDGDDNGDTGNNNQAGGYNGDTDGDTGNNNQTTNPDPFFGTSVSQSNQTQEESGGPANPITDPTGSTTPTIPTTIDSFGPSEIASPSALSLGANDIFTDDFSNGLDNWGGKNVDVSTSFGSINAIDNDTNNNFAAIHIGSDGKLFKTFDFQDTGNRNIKFDYNFISNIQKPILTFDDTGISSQDVIPNGYGGLDWSNMYYLNGSTYAGGGDTGYNNGLVSGTKVAFNAYANDGTITKSSAGTFDLAGTYASAAWRDGLQVTFTGYKDDAQLFNTTVTVDHTGPNWQALNFTGIDMLKISTSGGTEVSGLDGSGAHVAFDNFAVSDGPSVHLTKSDGMTVALPLTLTSLTAVSGLPASTFVSSNGYQTGWLSVDWTGNVPAGLTTLTFNLFDDGDSIKEAALLIDNVVDPLVDINDETPASSTDYLLAFARAIGDVEDDDIEDSDENESDLVSDTNADSHHFVNLDAIRDSLVVVKEFMENHINDFGNAINHNEIKAQLDTLLAKVDASGNSGNSISSSLMTEIETVLNGIMADCAAHCKEDGLNCDFGNLRL</sequence>
<feature type="region of interest" description="Disordered" evidence="1">
    <location>
        <begin position="257"/>
        <end position="360"/>
    </location>
</feature>